<evidence type="ECO:0000313" key="4">
    <source>
        <dbReference type="EMBL" id="VDP37460.1"/>
    </source>
</evidence>
<evidence type="ECO:0000313" key="5">
    <source>
        <dbReference type="Proteomes" id="UP000050761"/>
    </source>
</evidence>
<dbReference type="InterPro" id="IPR057339">
    <property type="entry name" value="RBD_SIN1"/>
</dbReference>
<dbReference type="InterPro" id="IPR031567">
    <property type="entry name" value="CRIM_dom"/>
</dbReference>
<dbReference type="GO" id="GO:0038203">
    <property type="term" value="P:TORC2 signaling"/>
    <property type="evidence" value="ECO:0007669"/>
    <property type="project" value="TreeGrafter"/>
</dbReference>
<evidence type="ECO:0000256" key="1">
    <source>
        <dbReference type="ARBA" id="ARBA00009407"/>
    </source>
</evidence>
<accession>A0A3P8D2B2</accession>
<proteinExistence type="inferred from homology"/>
<feature type="domain" description="Target of rapamycin complex 2 subunit MAPKAP1-like Ras-binding" evidence="3">
    <location>
        <begin position="225"/>
        <end position="261"/>
    </location>
</feature>
<dbReference type="Pfam" id="PF25322">
    <property type="entry name" value="RBD_SIN1"/>
    <property type="match status" value="1"/>
</dbReference>
<reference evidence="6" key="2">
    <citation type="submission" date="2019-09" db="UniProtKB">
        <authorList>
            <consortium name="WormBaseParasite"/>
        </authorList>
    </citation>
    <scope>IDENTIFICATION</scope>
</reference>
<dbReference type="WBParaSite" id="HPBE_0002323601-mRNA-1">
    <property type="protein sequence ID" value="HPBE_0002323601-mRNA-1"/>
    <property type="gene ID" value="HPBE_0002323601"/>
</dbReference>
<protein>
    <submittedName>
        <fullName evidence="6">CRIM domain-containing protein</fullName>
    </submittedName>
</protein>
<feature type="domain" description="CRIM" evidence="2">
    <location>
        <begin position="98"/>
        <end position="208"/>
    </location>
</feature>
<name>A0A183GKL6_HELPZ</name>
<dbReference type="GO" id="GO:0005886">
    <property type="term" value="C:plasma membrane"/>
    <property type="evidence" value="ECO:0007669"/>
    <property type="project" value="TreeGrafter"/>
</dbReference>
<dbReference type="PANTHER" id="PTHR13335">
    <property type="entry name" value="TARGET OF RAPAMYCIN COMPLEX 2 SUBUNIT MAPKAP1"/>
    <property type="match status" value="1"/>
</dbReference>
<evidence type="ECO:0000259" key="2">
    <source>
        <dbReference type="Pfam" id="PF16978"/>
    </source>
</evidence>
<sequence length="333" mass="37427">MPLAGDAIPLAHVVDLRTKDRRGGRAVTIERKVAEGDLVVVAHVKHASRAEIRAMAFSDELELIDQIRHELRIEDDSGTCARVVAPERRFIAGHGALVDNPLLAYARFEAVGGQPSKTILVLFATSEEANDNIPRLQPSAKVRDVIGYSLYRFYRDFEKVLSGDVDDYQLLMADDSGEIESDLPPLDRGRPIGDLGFTVLALVAKERSANGEEKSTYRIVVYLPNGHQFVFELENLDNTLEWLRDEALKRKRIHESIQRRDFLAGNRPFWSSCFQKSYKSSFHIAESCQQNYDVELCNSAVAPIRVKRGVRFLPKIDDLSFQSESGTPPPPHV</sequence>
<dbReference type="InterPro" id="IPR008828">
    <property type="entry name" value="Sin1/Avo1"/>
</dbReference>
<dbReference type="AlphaFoldDB" id="A0A183GKL6"/>
<organism evidence="5 6">
    <name type="scientific">Heligmosomoides polygyrus</name>
    <name type="common">Parasitic roundworm</name>
    <dbReference type="NCBI Taxonomy" id="6339"/>
    <lineage>
        <taxon>Eukaryota</taxon>
        <taxon>Metazoa</taxon>
        <taxon>Ecdysozoa</taxon>
        <taxon>Nematoda</taxon>
        <taxon>Chromadorea</taxon>
        <taxon>Rhabditida</taxon>
        <taxon>Rhabditina</taxon>
        <taxon>Rhabditomorpha</taxon>
        <taxon>Strongyloidea</taxon>
        <taxon>Heligmosomidae</taxon>
        <taxon>Heligmosomoides</taxon>
    </lineage>
</organism>
<dbReference type="GO" id="GO:0031932">
    <property type="term" value="C:TORC2 complex"/>
    <property type="evidence" value="ECO:0007669"/>
    <property type="project" value="InterPro"/>
</dbReference>
<dbReference type="Proteomes" id="UP000050761">
    <property type="component" value="Unassembled WGS sequence"/>
</dbReference>
<evidence type="ECO:0000259" key="3">
    <source>
        <dbReference type="Pfam" id="PF25322"/>
    </source>
</evidence>
<comment type="similarity">
    <text evidence="1">Belongs to the SIN1 family.</text>
</comment>
<evidence type="ECO:0000313" key="6">
    <source>
        <dbReference type="WBParaSite" id="HPBE_0002323601-mRNA-1"/>
    </source>
</evidence>
<accession>A0A183GKL6</accession>
<dbReference type="Pfam" id="PF16978">
    <property type="entry name" value="CRIM"/>
    <property type="match status" value="1"/>
</dbReference>
<dbReference type="GO" id="GO:0005737">
    <property type="term" value="C:cytoplasm"/>
    <property type="evidence" value="ECO:0007669"/>
    <property type="project" value="TreeGrafter"/>
</dbReference>
<dbReference type="GO" id="GO:0005546">
    <property type="term" value="F:phosphatidylinositol-4,5-bisphosphate binding"/>
    <property type="evidence" value="ECO:0007669"/>
    <property type="project" value="TreeGrafter"/>
</dbReference>
<keyword evidence="5" id="KW-1185">Reference proteome</keyword>
<dbReference type="EMBL" id="UZAH01034832">
    <property type="protein sequence ID" value="VDP37460.1"/>
    <property type="molecule type" value="Genomic_DNA"/>
</dbReference>
<dbReference type="OrthoDB" id="241990at2759"/>
<dbReference type="PANTHER" id="PTHR13335:SF1">
    <property type="entry name" value="TARGET OF RAPAMYCIN COMPLEX 2 SUBUNIT MAPKAP1"/>
    <property type="match status" value="1"/>
</dbReference>
<gene>
    <name evidence="4" type="ORF">HPBE_LOCUS23235</name>
</gene>
<reference evidence="4 5" key="1">
    <citation type="submission" date="2018-11" db="EMBL/GenBank/DDBJ databases">
        <authorList>
            <consortium name="Pathogen Informatics"/>
        </authorList>
    </citation>
    <scope>NUCLEOTIDE SEQUENCE [LARGE SCALE GENOMIC DNA]</scope>
</reference>